<evidence type="ECO:0000256" key="6">
    <source>
        <dbReference type="ARBA" id="ARBA00023242"/>
    </source>
</evidence>
<keyword evidence="3" id="KW-0238">DNA-binding</keyword>
<sequence>MVSGDELHDAIEGLDEADLSWTLDMFDDIRTSQLSHDDLLTDAVSEFMKHKVDLPDIDLLRENVNIDDLLTEDIDMSFIEDPEVVLEATHSTVESGHSSGYTSGGSSSGAPSPNSSSSKTGSAASLSQSLSSSGVFDVPPRLKKVKVECSEPILQSGFRAVPEGRTHLQLKPTLSTVSTSGSNRVRFIVRPNRVINIQAKNKAVVDSPIYSNVSRLQSVSKSHLHTVSVESKGGRPMSYSTKNPGIVHFVKTVDGSLKPAQSPAHRGSISSSDSDMRDSVDEDCATALSDLPEPRFGAYEFSNVSSVSRIKTESGRGYSGVCSSSPVSRISGLNYLPLDDSADGQYFQASRLSAQSGVLRGQPSTKGKSPTRIERSDVSQAGILVLTDEEKRTLLAEGYSIPTRLPLSKQEERNLKRVRRKIKNKISAQESRRKKKEYVEALERKLNACAQENMDLKRRNDGLESTNRSLLGQLRLMQQLLNKSKTTSGGATGTAVSNSHPNNSEGPKAGSRHNSGSGSVGSASTCLMVFALCFAALLVGQPPDLNSHTSVGLTFGPHPHSLLNNLIANGPGSLSHIGYTWSNHRDFDATSISKHVHRHHGSNCSAFSLSNSRDRHIDRVRRIKWRDDIMSRLDKRRPLPQQPAVQTPVPRSRLLGAPNELDECIAAPRSFWSYLFGIPPQPAAICVGGIHPNHDAESEFVLEFQYADSHSPDDPTLLAENRSGNAHNGLWFKPSIPLVSISPPSNFSSIGLVMTSA</sequence>
<feature type="coiled-coil region" evidence="7">
    <location>
        <begin position="408"/>
        <end position="466"/>
    </location>
</feature>
<dbReference type="SUPFAM" id="SSF57959">
    <property type="entry name" value="Leucine zipper domain"/>
    <property type="match status" value="1"/>
</dbReference>
<evidence type="ECO:0000256" key="3">
    <source>
        <dbReference type="ARBA" id="ARBA00023125"/>
    </source>
</evidence>
<feature type="region of interest" description="Disordered" evidence="8">
    <location>
        <begin position="485"/>
        <end position="518"/>
    </location>
</feature>
<evidence type="ECO:0000256" key="7">
    <source>
        <dbReference type="SAM" id="Coils"/>
    </source>
</evidence>
<dbReference type="GO" id="GO:0005634">
    <property type="term" value="C:nucleus"/>
    <property type="evidence" value="ECO:0007669"/>
    <property type="project" value="UniProtKB-SubCell"/>
</dbReference>
<organism evidence="10 11">
    <name type="scientific">Clonorchis sinensis</name>
    <name type="common">Chinese liver fluke</name>
    <dbReference type="NCBI Taxonomy" id="79923"/>
    <lineage>
        <taxon>Eukaryota</taxon>
        <taxon>Metazoa</taxon>
        <taxon>Spiralia</taxon>
        <taxon>Lophotrochozoa</taxon>
        <taxon>Platyhelminthes</taxon>
        <taxon>Trematoda</taxon>
        <taxon>Digenea</taxon>
        <taxon>Opisthorchiida</taxon>
        <taxon>Opisthorchiata</taxon>
        <taxon>Opisthorchiidae</taxon>
        <taxon>Clonorchis</taxon>
    </lineage>
</organism>
<dbReference type="PANTHER" id="PTHR46004:SF3">
    <property type="entry name" value="CYCLIC AMP RESPONSE ELEMENT-BINDING PROTEIN A"/>
    <property type="match status" value="1"/>
</dbReference>
<reference evidence="10 11" key="1">
    <citation type="journal article" date="2018" name="Biotechnol. Adv.">
        <title>Improved genomic resources and new bioinformatic workflow for the carcinogenic parasite Clonorchis sinensis: Biotechnological implications.</title>
        <authorList>
            <person name="Wang D."/>
            <person name="Korhonen P.K."/>
            <person name="Gasser R.B."/>
            <person name="Young N.D."/>
        </authorList>
    </citation>
    <scope>NUCLEOTIDE SEQUENCE [LARGE SCALE GENOMIC DNA]</scope>
    <source>
        <strain evidence="10">Cs-k2</strain>
    </source>
</reference>
<feature type="region of interest" description="Disordered" evidence="8">
    <location>
        <begin position="89"/>
        <end position="125"/>
    </location>
</feature>
<evidence type="ECO:0000313" key="11">
    <source>
        <dbReference type="Proteomes" id="UP000286415"/>
    </source>
</evidence>
<evidence type="ECO:0000256" key="4">
    <source>
        <dbReference type="ARBA" id="ARBA00023159"/>
    </source>
</evidence>
<feature type="region of interest" description="Disordered" evidence="8">
    <location>
        <begin position="257"/>
        <end position="279"/>
    </location>
</feature>
<feature type="compositionally biased region" description="Low complexity" evidence="8">
    <location>
        <begin position="485"/>
        <end position="495"/>
    </location>
</feature>
<accession>A0A8T1M1U2</accession>
<dbReference type="OrthoDB" id="674948at2759"/>
<dbReference type="Pfam" id="PF00170">
    <property type="entry name" value="bZIP_1"/>
    <property type="match status" value="1"/>
</dbReference>
<evidence type="ECO:0000256" key="5">
    <source>
        <dbReference type="ARBA" id="ARBA00023163"/>
    </source>
</evidence>
<comment type="subcellular location">
    <subcellularLocation>
        <location evidence="1">Nucleus</location>
    </subcellularLocation>
</comment>
<dbReference type="PROSITE" id="PS50217">
    <property type="entry name" value="BZIP"/>
    <property type="match status" value="1"/>
</dbReference>
<dbReference type="SMART" id="SM00338">
    <property type="entry name" value="BRLZ"/>
    <property type="match status" value="1"/>
</dbReference>
<proteinExistence type="predicted"/>
<keyword evidence="11" id="KW-1185">Reference proteome</keyword>
<keyword evidence="2" id="KW-0805">Transcription regulation</keyword>
<dbReference type="CDD" id="cd14689">
    <property type="entry name" value="bZIP_CREB3"/>
    <property type="match status" value="1"/>
</dbReference>
<dbReference type="Gene3D" id="1.20.5.170">
    <property type="match status" value="1"/>
</dbReference>
<keyword evidence="4" id="KW-0010">Activator</keyword>
<keyword evidence="6" id="KW-0539">Nucleus</keyword>
<comment type="caution">
    <text evidence="10">The sequence shown here is derived from an EMBL/GenBank/DDBJ whole genome shotgun (WGS) entry which is preliminary data.</text>
</comment>
<dbReference type="PROSITE" id="PS00036">
    <property type="entry name" value="BZIP_BASIC"/>
    <property type="match status" value="1"/>
</dbReference>
<evidence type="ECO:0000313" key="10">
    <source>
        <dbReference type="EMBL" id="KAG5442785.1"/>
    </source>
</evidence>
<dbReference type="FunFam" id="1.20.5.170:FF:000054">
    <property type="entry name" value="Cyclic AMP-responsive element-binding protein 3-like 2"/>
    <property type="match status" value="1"/>
</dbReference>
<name>A0A8T1M1U2_CLOSI</name>
<dbReference type="GO" id="GO:0000981">
    <property type="term" value="F:DNA-binding transcription factor activity, RNA polymerase II-specific"/>
    <property type="evidence" value="ECO:0007669"/>
    <property type="project" value="TreeGrafter"/>
</dbReference>
<dbReference type="Proteomes" id="UP000286415">
    <property type="component" value="Unassembled WGS sequence"/>
</dbReference>
<feature type="domain" description="BZIP" evidence="9">
    <location>
        <begin position="414"/>
        <end position="477"/>
    </location>
</feature>
<gene>
    <name evidence="10" type="ORF">CSKR_113396</name>
</gene>
<evidence type="ECO:0000256" key="1">
    <source>
        <dbReference type="ARBA" id="ARBA00004123"/>
    </source>
</evidence>
<dbReference type="PANTHER" id="PTHR46004">
    <property type="entry name" value="CYCLIC AMP RESPONSE ELEMENT-BINDING PROTEIN A"/>
    <property type="match status" value="1"/>
</dbReference>
<feature type="compositionally biased region" description="Polar residues" evidence="8">
    <location>
        <begin position="496"/>
        <end position="505"/>
    </location>
</feature>
<dbReference type="InterPro" id="IPR046347">
    <property type="entry name" value="bZIP_sf"/>
</dbReference>
<protein>
    <recommendedName>
        <fullName evidence="9">BZIP domain-containing protein</fullName>
    </recommendedName>
</protein>
<feature type="region of interest" description="Disordered" evidence="8">
    <location>
        <begin position="634"/>
        <end position="653"/>
    </location>
</feature>
<keyword evidence="7" id="KW-0175">Coiled coil</keyword>
<keyword evidence="5" id="KW-0804">Transcription</keyword>
<evidence type="ECO:0000259" key="9">
    <source>
        <dbReference type="PROSITE" id="PS50217"/>
    </source>
</evidence>
<dbReference type="GO" id="GO:0035497">
    <property type="term" value="F:cAMP response element binding"/>
    <property type="evidence" value="ECO:0007669"/>
    <property type="project" value="TreeGrafter"/>
</dbReference>
<dbReference type="EMBL" id="NIRI02000056">
    <property type="protein sequence ID" value="KAG5442785.1"/>
    <property type="molecule type" value="Genomic_DNA"/>
</dbReference>
<reference evidence="10 11" key="2">
    <citation type="journal article" date="2021" name="Genomics">
        <title>High-quality reference genome for Clonorchis sinensis.</title>
        <authorList>
            <person name="Young N.D."/>
            <person name="Stroehlein A.J."/>
            <person name="Kinkar L."/>
            <person name="Wang T."/>
            <person name="Sohn W.M."/>
            <person name="Chang B.C.H."/>
            <person name="Kaur P."/>
            <person name="Weisz D."/>
            <person name="Dudchenko O."/>
            <person name="Aiden E.L."/>
            <person name="Korhonen P.K."/>
            <person name="Gasser R.B."/>
        </authorList>
    </citation>
    <scope>NUCLEOTIDE SEQUENCE [LARGE SCALE GENOMIC DNA]</scope>
    <source>
        <strain evidence="10">Cs-k2</strain>
    </source>
</reference>
<feature type="compositionally biased region" description="Low complexity" evidence="8">
    <location>
        <begin position="108"/>
        <end position="125"/>
    </location>
</feature>
<dbReference type="AlphaFoldDB" id="A0A8T1M1U2"/>
<evidence type="ECO:0000256" key="2">
    <source>
        <dbReference type="ARBA" id="ARBA00023015"/>
    </source>
</evidence>
<evidence type="ECO:0000256" key="8">
    <source>
        <dbReference type="SAM" id="MobiDB-lite"/>
    </source>
</evidence>
<dbReference type="InterPro" id="IPR004827">
    <property type="entry name" value="bZIP"/>
</dbReference>